<reference evidence="1" key="1">
    <citation type="journal article" date="2022" name="bioRxiv">
        <title>Sequencing and chromosome-scale assembly of the giantPleurodeles waltlgenome.</title>
        <authorList>
            <person name="Brown T."/>
            <person name="Elewa A."/>
            <person name="Iarovenko S."/>
            <person name="Subramanian E."/>
            <person name="Araus A.J."/>
            <person name="Petzold A."/>
            <person name="Susuki M."/>
            <person name="Suzuki K.-i.T."/>
            <person name="Hayashi T."/>
            <person name="Toyoda A."/>
            <person name="Oliveira C."/>
            <person name="Osipova E."/>
            <person name="Leigh N.D."/>
            <person name="Simon A."/>
            <person name="Yun M.H."/>
        </authorList>
    </citation>
    <scope>NUCLEOTIDE SEQUENCE</scope>
    <source>
        <strain evidence="1">20211129_DDA</strain>
        <tissue evidence="1">Liver</tissue>
    </source>
</reference>
<organism evidence="1 2">
    <name type="scientific">Pleurodeles waltl</name>
    <name type="common">Iberian ribbed newt</name>
    <dbReference type="NCBI Taxonomy" id="8319"/>
    <lineage>
        <taxon>Eukaryota</taxon>
        <taxon>Metazoa</taxon>
        <taxon>Chordata</taxon>
        <taxon>Craniata</taxon>
        <taxon>Vertebrata</taxon>
        <taxon>Euteleostomi</taxon>
        <taxon>Amphibia</taxon>
        <taxon>Batrachia</taxon>
        <taxon>Caudata</taxon>
        <taxon>Salamandroidea</taxon>
        <taxon>Salamandridae</taxon>
        <taxon>Pleurodelinae</taxon>
        <taxon>Pleurodeles</taxon>
    </lineage>
</organism>
<keyword evidence="2" id="KW-1185">Reference proteome</keyword>
<protein>
    <submittedName>
        <fullName evidence="1">Uncharacterized protein</fullName>
    </submittedName>
</protein>
<dbReference type="Proteomes" id="UP001066276">
    <property type="component" value="Chromosome 8"/>
</dbReference>
<dbReference type="EMBL" id="JANPWB010000012">
    <property type="protein sequence ID" value="KAJ1112458.1"/>
    <property type="molecule type" value="Genomic_DNA"/>
</dbReference>
<comment type="caution">
    <text evidence="1">The sequence shown here is derived from an EMBL/GenBank/DDBJ whole genome shotgun (WGS) entry which is preliminary data.</text>
</comment>
<evidence type="ECO:0000313" key="2">
    <source>
        <dbReference type="Proteomes" id="UP001066276"/>
    </source>
</evidence>
<gene>
    <name evidence="1" type="ORF">NDU88_000722</name>
</gene>
<dbReference type="AlphaFoldDB" id="A0AAV7NDJ0"/>
<accession>A0AAV7NDJ0</accession>
<evidence type="ECO:0000313" key="1">
    <source>
        <dbReference type="EMBL" id="KAJ1112458.1"/>
    </source>
</evidence>
<proteinExistence type="predicted"/>
<sequence>MASVSPRVAPSTVSTATSTIIGKICDDIIVIYVIKTFPDDKDFTTEHLEDRGCIHGSTINKDSCCYSLIGTAIDGLINDPVDSPVNGRKRQIACSYNFIFTSGFSEISSLLPAHLFEYQESEDEGMFVPPPYSPSQLRVKCLEEEEGDHTAYMKGDHSFSDRGPSSQQLEPSVNIPIALIIDLSMIINDIIQAFQTPTHLGHLQRDRMHTQQLPFLKARLELKKTSIYRHQ</sequence>
<name>A0AAV7NDJ0_PLEWA</name>